<name>A0A1Q5UCT4_9EURO</name>
<gene>
    <name evidence="1" type="ORF">PENSUB_4283</name>
</gene>
<dbReference type="EMBL" id="MNBE01000366">
    <property type="protein sequence ID" value="OKP10287.1"/>
    <property type="molecule type" value="Genomic_DNA"/>
</dbReference>
<organism evidence="1 2">
    <name type="scientific">Penicillium subrubescens</name>
    <dbReference type="NCBI Taxonomy" id="1316194"/>
    <lineage>
        <taxon>Eukaryota</taxon>
        <taxon>Fungi</taxon>
        <taxon>Dikarya</taxon>
        <taxon>Ascomycota</taxon>
        <taxon>Pezizomycotina</taxon>
        <taxon>Eurotiomycetes</taxon>
        <taxon>Eurotiomycetidae</taxon>
        <taxon>Eurotiales</taxon>
        <taxon>Aspergillaceae</taxon>
        <taxon>Penicillium</taxon>
    </lineage>
</organism>
<sequence length="179" mass="17362">MPLFLKLFGGAVGSGGAILSGATAGATTAAATLTTASGMAGAVVGSAVTGGTVSGIAAGAVGGTIAGGAASGAVTAVTSGAVSSGFWTGVTTASTFMGPAGLAYVGADGYTWDCWKPVVLDDSNGASNGIALRDLYSHPNIRRITVDCKGFIAENIRGGLFRLSPVEVEGTLAFHAYPV</sequence>
<proteinExistence type="predicted"/>
<dbReference type="Proteomes" id="UP000186955">
    <property type="component" value="Unassembled WGS sequence"/>
</dbReference>
<keyword evidence="2" id="KW-1185">Reference proteome</keyword>
<reference evidence="1 2" key="1">
    <citation type="submission" date="2016-10" db="EMBL/GenBank/DDBJ databases">
        <title>Genome sequence of the ascomycete fungus Penicillium subrubescens.</title>
        <authorList>
            <person name="De Vries R.P."/>
            <person name="Peng M."/>
            <person name="Dilokpimol A."/>
            <person name="Hilden K."/>
            <person name="Makela M.R."/>
            <person name="Grigoriev I."/>
            <person name="Riley R."/>
            <person name="Granchi Z."/>
        </authorList>
    </citation>
    <scope>NUCLEOTIDE SEQUENCE [LARGE SCALE GENOMIC DNA]</scope>
    <source>
        <strain evidence="1 2">CBS 132785</strain>
    </source>
</reference>
<protein>
    <submittedName>
        <fullName evidence="1">Uncharacterized protein</fullName>
    </submittedName>
</protein>
<dbReference type="AlphaFoldDB" id="A0A1Q5UCT4"/>
<accession>A0A1Q5UCT4</accession>
<evidence type="ECO:0000313" key="1">
    <source>
        <dbReference type="EMBL" id="OKP10287.1"/>
    </source>
</evidence>
<evidence type="ECO:0000313" key="2">
    <source>
        <dbReference type="Proteomes" id="UP000186955"/>
    </source>
</evidence>
<comment type="caution">
    <text evidence="1">The sequence shown here is derived from an EMBL/GenBank/DDBJ whole genome shotgun (WGS) entry which is preliminary data.</text>
</comment>